<dbReference type="EMBL" id="VOBR01000042">
    <property type="protein sequence ID" value="TWP45296.1"/>
    <property type="molecule type" value="Genomic_DNA"/>
</dbReference>
<dbReference type="PANTHER" id="PTHR11895">
    <property type="entry name" value="TRANSAMIDASE"/>
    <property type="match status" value="1"/>
</dbReference>
<dbReference type="Gene3D" id="3.90.1300.10">
    <property type="entry name" value="Amidase signature (AS) domain"/>
    <property type="match status" value="1"/>
</dbReference>
<evidence type="ECO:0000313" key="3">
    <source>
        <dbReference type="EMBL" id="TWP45296.1"/>
    </source>
</evidence>
<dbReference type="Pfam" id="PF01425">
    <property type="entry name" value="Amidase"/>
    <property type="match status" value="1"/>
</dbReference>
<dbReference type="SUPFAM" id="SSF75304">
    <property type="entry name" value="Amidase signature (AS) enzymes"/>
    <property type="match status" value="1"/>
</dbReference>
<dbReference type="InterPro" id="IPR000120">
    <property type="entry name" value="Amidase"/>
</dbReference>
<comment type="similarity">
    <text evidence="1">Belongs to the amidase family.</text>
</comment>
<comment type="caution">
    <text evidence="3">The sequence shown here is derived from an EMBL/GenBank/DDBJ whole genome shotgun (WGS) entry which is preliminary data.</text>
</comment>
<dbReference type="Proteomes" id="UP000316639">
    <property type="component" value="Unassembled WGS sequence"/>
</dbReference>
<dbReference type="GO" id="GO:0003824">
    <property type="term" value="F:catalytic activity"/>
    <property type="evidence" value="ECO:0007669"/>
    <property type="project" value="InterPro"/>
</dbReference>
<dbReference type="OrthoDB" id="182039at2"/>
<evidence type="ECO:0000259" key="2">
    <source>
        <dbReference type="Pfam" id="PF01425"/>
    </source>
</evidence>
<evidence type="ECO:0000313" key="4">
    <source>
        <dbReference type="Proteomes" id="UP000316639"/>
    </source>
</evidence>
<sequence length="497" mass="52290">MRTQRADDLAAVARFLGMDATADRVRRLEWALPFLTGSAEVIAGVAGADDAPAPQLRKLPFSSPLPVEVPDVAQPHELGALEAAQAIREGKLSPQELLESCLARIAATDEVIGAFVRRSDEAARAQAGVAEAAWPAGPLHGIPFAVKDLIDTNGLATEWGSPVFAGRTAPWDAVVVARLRAAGGILVGKTATHEIAYGVSTPHTRNPWNPDRMASGSSGGSAAALAARQVPAALGTDTGGSLRLPSAFCGTTAIRPTHGLVPREGVMTLAPTFDAVGPMARTARDCWMLLQVLLGGTAALRSLSPEHVRIGVVEHPHTTNVVETFKDLGARVEPVELPSLEVTAAAATVLVFAEAAAEFRDQGPFADDIQAFLDIGRVVPITDFLHAQRVRAAIKREYAALFERVDVLLTPTSPVTDLPHGISEVDGVPLVPVLTPFTFPASLAGLPAVAFPCGFSESGMPVGAQLMGPPRSEHALASLADTYQRVTEWHTRIPPSF</sequence>
<dbReference type="RefSeq" id="WP_146360127.1">
    <property type="nucleotide sequence ID" value="NZ_VOBR01000042.1"/>
</dbReference>
<dbReference type="InterPro" id="IPR036928">
    <property type="entry name" value="AS_sf"/>
</dbReference>
<protein>
    <submittedName>
        <fullName evidence="3">Amidase</fullName>
    </submittedName>
</protein>
<name>A0A563EGE1_9PSEU</name>
<feature type="domain" description="Amidase" evidence="2">
    <location>
        <begin position="96"/>
        <end position="476"/>
    </location>
</feature>
<dbReference type="AlphaFoldDB" id="A0A563EGE1"/>
<proteinExistence type="inferred from homology"/>
<accession>A0A563EGE1</accession>
<organism evidence="3 4">
    <name type="scientific">Lentzea tibetensis</name>
    <dbReference type="NCBI Taxonomy" id="2591470"/>
    <lineage>
        <taxon>Bacteria</taxon>
        <taxon>Bacillati</taxon>
        <taxon>Actinomycetota</taxon>
        <taxon>Actinomycetes</taxon>
        <taxon>Pseudonocardiales</taxon>
        <taxon>Pseudonocardiaceae</taxon>
        <taxon>Lentzea</taxon>
    </lineage>
</organism>
<reference evidence="3 4" key="1">
    <citation type="submission" date="2019-07" db="EMBL/GenBank/DDBJ databases">
        <title>Lentzea xizangensis sp. nov., isolated from Qinghai-Tibetan Plateau Soils.</title>
        <authorList>
            <person name="Huang J."/>
        </authorList>
    </citation>
    <scope>NUCLEOTIDE SEQUENCE [LARGE SCALE GENOMIC DNA]</scope>
    <source>
        <strain evidence="3 4">FXJ1.1311</strain>
    </source>
</reference>
<dbReference type="PANTHER" id="PTHR11895:SF7">
    <property type="entry name" value="GLUTAMYL-TRNA(GLN) AMIDOTRANSFERASE SUBUNIT A, MITOCHONDRIAL"/>
    <property type="match status" value="1"/>
</dbReference>
<dbReference type="InterPro" id="IPR023631">
    <property type="entry name" value="Amidase_dom"/>
</dbReference>
<gene>
    <name evidence="3" type="ORF">FKR81_39565</name>
</gene>
<keyword evidence="4" id="KW-1185">Reference proteome</keyword>
<evidence type="ECO:0000256" key="1">
    <source>
        <dbReference type="ARBA" id="ARBA00009199"/>
    </source>
</evidence>